<organism evidence="2 3">
    <name type="scientific">Paenibacillus marchantiophytorum</name>
    <dbReference type="NCBI Taxonomy" id="1619310"/>
    <lineage>
        <taxon>Bacteria</taxon>
        <taxon>Bacillati</taxon>
        <taxon>Bacillota</taxon>
        <taxon>Bacilli</taxon>
        <taxon>Bacillales</taxon>
        <taxon>Paenibacillaceae</taxon>
        <taxon>Paenibacillus</taxon>
    </lineage>
</organism>
<keyword evidence="1" id="KW-0732">Signal</keyword>
<comment type="caution">
    <text evidence="2">The sequence shown here is derived from an EMBL/GenBank/DDBJ whole genome shotgun (WGS) entry which is preliminary data.</text>
</comment>
<evidence type="ECO:0000313" key="2">
    <source>
        <dbReference type="EMBL" id="GGA07625.1"/>
    </source>
</evidence>
<dbReference type="RefSeq" id="WP_189019156.1">
    <property type="nucleotide sequence ID" value="NZ_BMHE01000052.1"/>
</dbReference>
<gene>
    <name evidence="2" type="ORF">GCM10008018_61760</name>
</gene>
<keyword evidence="3" id="KW-1185">Reference proteome</keyword>
<accession>A0ABQ1FEZ4</accession>
<sequence>MKSKFLSVVLILFLLFTSLVTSTALAALPQNNSDEELARSINYREKMGFNKDTNYVKNVTSDQAAKEYIKNHGIALTPAEAKEVERRIKIQEEVPNIKKILERHLDSEDFGGIYIDHKEGY</sequence>
<evidence type="ECO:0000313" key="3">
    <source>
        <dbReference type="Proteomes" id="UP000615455"/>
    </source>
</evidence>
<evidence type="ECO:0000256" key="1">
    <source>
        <dbReference type="SAM" id="SignalP"/>
    </source>
</evidence>
<proteinExistence type="predicted"/>
<name>A0ABQ1FEZ4_9BACL</name>
<reference evidence="3" key="1">
    <citation type="journal article" date="2019" name="Int. J. Syst. Evol. Microbiol.">
        <title>The Global Catalogue of Microorganisms (GCM) 10K type strain sequencing project: providing services to taxonomists for standard genome sequencing and annotation.</title>
        <authorList>
            <consortium name="The Broad Institute Genomics Platform"/>
            <consortium name="The Broad Institute Genome Sequencing Center for Infectious Disease"/>
            <person name="Wu L."/>
            <person name="Ma J."/>
        </authorList>
    </citation>
    <scope>NUCLEOTIDE SEQUENCE [LARGE SCALE GENOMIC DNA]</scope>
    <source>
        <strain evidence="3">CGMCC 1.15043</strain>
    </source>
</reference>
<feature type="chain" id="PRO_5046728991" evidence="1">
    <location>
        <begin position="27"/>
        <end position="121"/>
    </location>
</feature>
<protein>
    <submittedName>
        <fullName evidence="2">Uncharacterized protein</fullName>
    </submittedName>
</protein>
<feature type="signal peptide" evidence="1">
    <location>
        <begin position="1"/>
        <end position="26"/>
    </location>
</feature>
<dbReference type="Proteomes" id="UP000615455">
    <property type="component" value="Unassembled WGS sequence"/>
</dbReference>
<dbReference type="EMBL" id="BMHE01000052">
    <property type="protein sequence ID" value="GGA07625.1"/>
    <property type="molecule type" value="Genomic_DNA"/>
</dbReference>